<sequence length="47" mass="5526">MYIESREKCVVRSFSGMKNPILRQTVIDFSNFLQSSEHRDSADYVQI</sequence>
<evidence type="ECO:0000313" key="1">
    <source>
        <dbReference type="EMBL" id="EMO44103.1"/>
    </source>
</evidence>
<reference evidence="1 2" key="1">
    <citation type="submission" date="2013-01" db="EMBL/GenBank/DDBJ databases">
        <authorList>
            <person name="Harkins D.M."/>
            <person name="Durkin A.S."/>
            <person name="Brinkac L.M."/>
            <person name="Haft D.H."/>
            <person name="Selengut J.D."/>
            <person name="Sanka R."/>
            <person name="DePew J."/>
            <person name="Purushe J."/>
            <person name="Matthias M.A."/>
            <person name="Vinetz J.M."/>
            <person name="Sutton G.G."/>
            <person name="Nierman W.C."/>
            <person name="Fouts D.E."/>
        </authorList>
    </citation>
    <scope>NUCLEOTIDE SEQUENCE [LARGE SCALE GENOMIC DNA]</scope>
    <source>
        <strain evidence="1 2">ZUN179</strain>
    </source>
</reference>
<dbReference type="AlphaFoldDB" id="M6V3M5"/>
<accession>M6V3M5</accession>
<dbReference type="Proteomes" id="UP000012160">
    <property type="component" value="Unassembled WGS sequence"/>
</dbReference>
<organism evidence="1 2">
    <name type="scientific">Leptospira santarosai str. ZUN179</name>
    <dbReference type="NCBI Taxonomy" id="1049985"/>
    <lineage>
        <taxon>Bacteria</taxon>
        <taxon>Pseudomonadati</taxon>
        <taxon>Spirochaetota</taxon>
        <taxon>Spirochaetia</taxon>
        <taxon>Leptospirales</taxon>
        <taxon>Leptospiraceae</taxon>
        <taxon>Leptospira</taxon>
    </lineage>
</organism>
<proteinExistence type="predicted"/>
<gene>
    <name evidence="1" type="ORF">LEP1GSC187_3389</name>
</gene>
<protein>
    <submittedName>
        <fullName evidence="1">Uncharacterized protein</fullName>
    </submittedName>
</protein>
<name>M6V3M5_9LEPT</name>
<evidence type="ECO:0000313" key="2">
    <source>
        <dbReference type="Proteomes" id="UP000012160"/>
    </source>
</evidence>
<comment type="caution">
    <text evidence="1">The sequence shown here is derived from an EMBL/GenBank/DDBJ whole genome shotgun (WGS) entry which is preliminary data.</text>
</comment>
<dbReference type="EMBL" id="AHOQ02000043">
    <property type="protein sequence ID" value="EMO44103.1"/>
    <property type="molecule type" value="Genomic_DNA"/>
</dbReference>